<gene>
    <name evidence="1" type="ORF">LOK49_LG02G02445</name>
</gene>
<reference evidence="1 2" key="1">
    <citation type="journal article" date="2022" name="Plant J.">
        <title>Chromosome-level genome of Camellia lanceoleosa provides a valuable resource for understanding genome evolution and self-incompatibility.</title>
        <authorList>
            <person name="Gong W."/>
            <person name="Xiao S."/>
            <person name="Wang L."/>
            <person name="Liao Z."/>
            <person name="Chang Y."/>
            <person name="Mo W."/>
            <person name="Hu G."/>
            <person name="Li W."/>
            <person name="Zhao G."/>
            <person name="Zhu H."/>
            <person name="Hu X."/>
            <person name="Ji K."/>
            <person name="Xiang X."/>
            <person name="Song Q."/>
            <person name="Yuan D."/>
            <person name="Jin S."/>
            <person name="Zhang L."/>
        </authorList>
    </citation>
    <scope>NUCLEOTIDE SEQUENCE [LARGE SCALE GENOMIC DNA]</scope>
    <source>
        <strain evidence="1">SQ_2022a</strain>
    </source>
</reference>
<evidence type="ECO:0000313" key="2">
    <source>
        <dbReference type="Proteomes" id="UP001060215"/>
    </source>
</evidence>
<dbReference type="Proteomes" id="UP001060215">
    <property type="component" value="Chromosome 3"/>
</dbReference>
<comment type="caution">
    <text evidence="1">The sequence shown here is derived from an EMBL/GenBank/DDBJ whole genome shotgun (WGS) entry which is preliminary data.</text>
</comment>
<protein>
    <submittedName>
        <fullName evidence="1">Uncharacterized protein</fullName>
    </submittedName>
</protein>
<evidence type="ECO:0000313" key="1">
    <source>
        <dbReference type="EMBL" id="KAI8027819.1"/>
    </source>
</evidence>
<accession>A0ACC0ITP8</accession>
<organism evidence="1 2">
    <name type="scientific">Camellia lanceoleosa</name>
    <dbReference type="NCBI Taxonomy" id="1840588"/>
    <lineage>
        <taxon>Eukaryota</taxon>
        <taxon>Viridiplantae</taxon>
        <taxon>Streptophyta</taxon>
        <taxon>Embryophyta</taxon>
        <taxon>Tracheophyta</taxon>
        <taxon>Spermatophyta</taxon>
        <taxon>Magnoliopsida</taxon>
        <taxon>eudicotyledons</taxon>
        <taxon>Gunneridae</taxon>
        <taxon>Pentapetalae</taxon>
        <taxon>asterids</taxon>
        <taxon>Ericales</taxon>
        <taxon>Theaceae</taxon>
        <taxon>Camellia</taxon>
    </lineage>
</organism>
<keyword evidence="2" id="KW-1185">Reference proteome</keyword>
<sequence length="232" mass="27046">MPRPYDAALIRAWEEGWKHGSENDHPKEFPENQCYVVFVQEHGGQDLGKLCVTIALAVAEAAYEFEHRSTLVYLPFNLLLGTFLLSRKDSETLQFTLEGRNISIRTFGLVVSIIDFTLSRINTVKIFFFLDLSLDPELFEGPKGDKQVRQSIRYIPKMKEVTEDRWEGSFPKTNVLWLQYLVDILLLKKSYDRTSKDERDLRSLKKRLNNYNSAREATLILFFKDLFVDHAM</sequence>
<proteinExistence type="predicted"/>
<dbReference type="EMBL" id="CM045760">
    <property type="protein sequence ID" value="KAI8027819.1"/>
    <property type="molecule type" value="Genomic_DNA"/>
</dbReference>
<name>A0ACC0ITP8_9ERIC</name>